<gene>
    <name evidence="2" type="ORF">GPX89_20445</name>
</gene>
<feature type="transmembrane region" description="Helical" evidence="1">
    <location>
        <begin position="12"/>
        <end position="30"/>
    </location>
</feature>
<evidence type="ECO:0000256" key="1">
    <source>
        <dbReference type="SAM" id="Phobius"/>
    </source>
</evidence>
<proteinExistence type="predicted"/>
<name>A0A7K1UZ65_9NOCA</name>
<keyword evidence="1" id="KW-1133">Transmembrane helix</keyword>
<sequence length="301" mass="34150">MTRFVTWVRLNIDGVVALIVAVTAVGLEFLDKINALNADQSFVNGAILLVLSLLVLSILRDRHRMARLVRESAAVQLLYGAEIDQAHALARRETDSWIYKGGTGTYLREVTLPYFLGRVRAEQQLLSLRVEILDPSDERLCEVEAQHRNSLRPDGDANGRPWTTDRIRKQCFASVLACSWYRTQSELLTIELALSPVVSTYRWDMSDSVVIVNQRGSNTPALLFERGRTQYSDLTRELALSFKQARNVPLGRDSELRPPAEPTIVQVRRQLERLDLPLPAVYTDEDVLEIVEYALRPTNTF</sequence>
<organism evidence="2 3">
    <name type="scientific">Nocardia terrae</name>
    <dbReference type="NCBI Taxonomy" id="2675851"/>
    <lineage>
        <taxon>Bacteria</taxon>
        <taxon>Bacillati</taxon>
        <taxon>Actinomycetota</taxon>
        <taxon>Actinomycetes</taxon>
        <taxon>Mycobacteriales</taxon>
        <taxon>Nocardiaceae</taxon>
        <taxon>Nocardia</taxon>
    </lineage>
</organism>
<keyword evidence="3" id="KW-1185">Reference proteome</keyword>
<accession>A0A7K1UZ65</accession>
<dbReference type="Proteomes" id="UP000466794">
    <property type="component" value="Unassembled WGS sequence"/>
</dbReference>
<reference evidence="2 3" key="1">
    <citation type="submission" date="2019-12" db="EMBL/GenBank/DDBJ databases">
        <title>Nocardia sp. nov. ET3-3 isolated from soil.</title>
        <authorList>
            <person name="Kanchanasin P."/>
            <person name="Tanasupawat S."/>
            <person name="Yuki M."/>
            <person name="Kudo T."/>
        </authorList>
    </citation>
    <scope>NUCLEOTIDE SEQUENCE [LARGE SCALE GENOMIC DNA]</scope>
    <source>
        <strain evidence="2 3">ET3-3</strain>
    </source>
</reference>
<dbReference type="AlphaFoldDB" id="A0A7K1UZ65"/>
<dbReference type="EMBL" id="WRPP01000004">
    <property type="protein sequence ID" value="MVU79605.1"/>
    <property type="molecule type" value="Genomic_DNA"/>
</dbReference>
<dbReference type="RefSeq" id="WP_157389290.1">
    <property type="nucleotide sequence ID" value="NZ_WRPP01000004.1"/>
</dbReference>
<evidence type="ECO:0000313" key="2">
    <source>
        <dbReference type="EMBL" id="MVU79605.1"/>
    </source>
</evidence>
<feature type="transmembrane region" description="Helical" evidence="1">
    <location>
        <begin position="42"/>
        <end position="59"/>
    </location>
</feature>
<protein>
    <submittedName>
        <fullName evidence="2">Uncharacterized protein</fullName>
    </submittedName>
</protein>
<comment type="caution">
    <text evidence="2">The sequence shown here is derived from an EMBL/GenBank/DDBJ whole genome shotgun (WGS) entry which is preliminary data.</text>
</comment>
<keyword evidence="1" id="KW-0812">Transmembrane</keyword>
<evidence type="ECO:0000313" key="3">
    <source>
        <dbReference type="Proteomes" id="UP000466794"/>
    </source>
</evidence>
<keyword evidence="1" id="KW-0472">Membrane</keyword>